<accession>A0A4P6EGN0</accession>
<dbReference type="EMBL" id="CP035494">
    <property type="protein sequence ID" value="QAY60613.1"/>
    <property type="molecule type" value="Genomic_DNA"/>
</dbReference>
<evidence type="ECO:0008006" key="3">
    <source>
        <dbReference type="Google" id="ProtNLM"/>
    </source>
</evidence>
<evidence type="ECO:0000313" key="1">
    <source>
        <dbReference type="EMBL" id="QAY60613.1"/>
    </source>
</evidence>
<keyword evidence="2" id="KW-1185">Reference proteome</keyword>
<organism evidence="1 2">
    <name type="scientific">Microbacterium protaetiae</name>
    <dbReference type="NCBI Taxonomy" id="2509458"/>
    <lineage>
        <taxon>Bacteria</taxon>
        <taxon>Bacillati</taxon>
        <taxon>Actinomycetota</taxon>
        <taxon>Actinomycetes</taxon>
        <taxon>Micrococcales</taxon>
        <taxon>Microbacteriaceae</taxon>
        <taxon>Microbacterium</taxon>
    </lineage>
</organism>
<dbReference type="OrthoDB" id="3265836at2"/>
<dbReference type="KEGG" id="mprt:ET475_11850"/>
<dbReference type="SUPFAM" id="SSF52402">
    <property type="entry name" value="Adenine nucleotide alpha hydrolases-like"/>
    <property type="match status" value="1"/>
</dbReference>
<name>A0A4P6EGN0_9MICO</name>
<proteinExistence type="predicted"/>
<sequence>MMETKAWHEAAVLDSELTPREDLEHLLFARGYLLSRAPRPAPADHWLTHKVGGWYLSRDPRLGASFIERDGRSLLLVGSVMDLRSQVSGAQVVAGLLKAWETARSDLDEALEWLAGRYVILGQSAEGDFFQTDATGMLSASYSAEHRMIASHQNLLAETAGGLEYSPFGEPDWLRQNHAYTFPGMYTRFAGVYMVPANTEVNVRDFTIRRVGPFPSRPGQPRAVASSVLHLMRRQHPFLSRSGGGPLVSLTAGLDSRITTAALRELVPETLFFTYKRHRDPKSVSDYDLQIATRLAAHLGLNHRGYSVIPLTKSAPLEALLERSTFVTHGRSVAASYLRELPPDRLHVRSNLYEIARGFFRNREHLEVTADLFARLLTSDIAPPRSVIEAFEEMAEATGILEVDGYEPLDLFYWEHRMVSWFNKVLLESDIAHDTHILVNSRVILRMLLSVPLTDRRAGRVFDHIVEIAWPEAYDLPVNGKLRTLPASAQVAAETGLPGMPG</sequence>
<dbReference type="Proteomes" id="UP000293995">
    <property type="component" value="Chromosome"/>
</dbReference>
<gene>
    <name evidence="1" type="ORF">ET475_11850</name>
</gene>
<protein>
    <recommendedName>
        <fullName evidence="3">Asparagine synthetase domain-containing protein</fullName>
    </recommendedName>
</protein>
<evidence type="ECO:0000313" key="2">
    <source>
        <dbReference type="Proteomes" id="UP000293995"/>
    </source>
</evidence>
<dbReference type="Gene3D" id="3.40.50.620">
    <property type="entry name" value="HUPs"/>
    <property type="match status" value="1"/>
</dbReference>
<dbReference type="RefSeq" id="WP_129390373.1">
    <property type="nucleotide sequence ID" value="NZ_CP035494.1"/>
</dbReference>
<reference evidence="1 2" key="1">
    <citation type="submission" date="2019-01" db="EMBL/GenBank/DDBJ databases">
        <title>Genome sequencing of strain DFW100M-13.</title>
        <authorList>
            <person name="Heo J."/>
            <person name="Kim S.-J."/>
            <person name="Kim J.-S."/>
            <person name="Hong S.-B."/>
            <person name="Kwon S.-W."/>
        </authorList>
    </citation>
    <scope>NUCLEOTIDE SEQUENCE [LARGE SCALE GENOMIC DNA]</scope>
    <source>
        <strain evidence="1 2">DFW100M-13</strain>
    </source>
</reference>
<dbReference type="InterPro" id="IPR014729">
    <property type="entry name" value="Rossmann-like_a/b/a_fold"/>
</dbReference>
<dbReference type="AlphaFoldDB" id="A0A4P6EGN0"/>